<dbReference type="SUPFAM" id="SSF48403">
    <property type="entry name" value="Ankyrin repeat"/>
    <property type="match status" value="1"/>
</dbReference>
<comment type="caution">
    <text evidence="2">The sequence shown here is derived from an EMBL/GenBank/DDBJ whole genome shotgun (WGS) entry which is preliminary data.</text>
</comment>
<feature type="domain" description="F-box" evidence="1">
    <location>
        <begin position="50"/>
        <end position="100"/>
    </location>
</feature>
<dbReference type="Pfam" id="PF00023">
    <property type="entry name" value="Ank"/>
    <property type="match status" value="1"/>
</dbReference>
<name>A0A433DFV8_9FUNG</name>
<organism evidence="2 3">
    <name type="scientific">Jimgerdemannia flammicorona</name>
    <dbReference type="NCBI Taxonomy" id="994334"/>
    <lineage>
        <taxon>Eukaryota</taxon>
        <taxon>Fungi</taxon>
        <taxon>Fungi incertae sedis</taxon>
        <taxon>Mucoromycota</taxon>
        <taxon>Mucoromycotina</taxon>
        <taxon>Endogonomycetes</taxon>
        <taxon>Endogonales</taxon>
        <taxon>Endogonaceae</taxon>
        <taxon>Jimgerdemannia</taxon>
    </lineage>
</organism>
<dbReference type="InterPro" id="IPR036770">
    <property type="entry name" value="Ankyrin_rpt-contain_sf"/>
</dbReference>
<evidence type="ECO:0000259" key="1">
    <source>
        <dbReference type="PROSITE" id="PS50181"/>
    </source>
</evidence>
<dbReference type="InterPro" id="IPR001810">
    <property type="entry name" value="F-box_dom"/>
</dbReference>
<keyword evidence="3" id="KW-1185">Reference proteome</keyword>
<dbReference type="Gene3D" id="1.25.40.20">
    <property type="entry name" value="Ankyrin repeat-containing domain"/>
    <property type="match status" value="1"/>
</dbReference>
<dbReference type="PROSITE" id="PS50181">
    <property type="entry name" value="FBOX"/>
    <property type="match status" value="1"/>
</dbReference>
<evidence type="ECO:0000313" key="3">
    <source>
        <dbReference type="Proteomes" id="UP000268093"/>
    </source>
</evidence>
<dbReference type="EMBL" id="RBNI01002080">
    <property type="protein sequence ID" value="RUP49665.1"/>
    <property type="molecule type" value="Genomic_DNA"/>
</dbReference>
<sequence length="677" mass="75646">MLLLEHFAKLVVKSVIKIGDLREYDGCHSIPPFLAGGLAEDFGFPAPSPAMAITALPNEVLQRVLMHVGGSRFLHRLRSLCRLLAQTIKDDNFRAVWLLAQYGSRALATGIAIQLRPAYPWPLTETAAMFLASHGSDPYALRGLPLVWTASVGFKAVFMRLLDGCSQPPPVYPHHPWPNVVLRQYVFQFFLSRFCPKPPVSPSPSQTPLDLALQAACGAGHADLVEAILQRFPADVNATNDLALRFGVTTGNVEIVRLLLGGGTGAGLDLEELLSICLGSPYRIEDAEMRENRRVLFHMLLETQAVDGVEAIIRNLAPGRSRSTLWWPAIEHICKHHGEYGTADLAMKMLLDGRTSEARSLFLKVEEPRPVPTARAMQIVEWVLDRATPFHHDLAFAFAVNSELSDPASLVRFLLVSDSVFQLPWVIQLARSEYHQSKEAMRVLDEHGLTRVLSDAVFQNSTSLLAAWTEYTAVAGLDASTAPGLSHSLRNRIMLKDLPAAVLLTEIGARGEVGIETYLDQEWGDALGWLDFVHRCQDHSISYENEWDRVPPIVREIDETARPDPRTIAVLLASREYQLRVVQILAQLPPVVLVRLFHEGAIDFGEWGRQITAAAADAGHWRVVRAVLWVPEFREQFRSLEDGRLRIVSVVQEYELGRKATGDQMRQVLEKYKFEWV</sequence>
<accession>A0A433DFV8</accession>
<dbReference type="Proteomes" id="UP000268093">
    <property type="component" value="Unassembled WGS sequence"/>
</dbReference>
<dbReference type="AlphaFoldDB" id="A0A433DFV8"/>
<evidence type="ECO:0000313" key="2">
    <source>
        <dbReference type="EMBL" id="RUP49665.1"/>
    </source>
</evidence>
<reference evidence="2 3" key="1">
    <citation type="journal article" date="2018" name="New Phytol.">
        <title>Phylogenomics of Endogonaceae and evolution of mycorrhizas within Mucoromycota.</title>
        <authorList>
            <person name="Chang Y."/>
            <person name="Desiro A."/>
            <person name="Na H."/>
            <person name="Sandor L."/>
            <person name="Lipzen A."/>
            <person name="Clum A."/>
            <person name="Barry K."/>
            <person name="Grigoriev I.V."/>
            <person name="Martin F.M."/>
            <person name="Stajich J.E."/>
            <person name="Smith M.E."/>
            <person name="Bonito G."/>
            <person name="Spatafora J.W."/>
        </authorList>
    </citation>
    <scope>NUCLEOTIDE SEQUENCE [LARGE SCALE GENOMIC DNA]</scope>
    <source>
        <strain evidence="2 3">GMNB39</strain>
    </source>
</reference>
<gene>
    <name evidence="2" type="ORF">BC936DRAFT_141882</name>
</gene>
<proteinExistence type="predicted"/>
<dbReference type="InterPro" id="IPR002110">
    <property type="entry name" value="Ankyrin_rpt"/>
</dbReference>
<protein>
    <recommendedName>
        <fullName evidence="1">F-box domain-containing protein</fullName>
    </recommendedName>
</protein>